<comment type="caution">
    <text evidence="7">The sequence shown here is derived from an EMBL/GenBank/DDBJ whole genome shotgun (WGS) entry which is preliminary data.</text>
</comment>
<evidence type="ECO:0000256" key="1">
    <source>
        <dbReference type="ARBA" id="ARBA00004613"/>
    </source>
</evidence>
<protein>
    <recommendedName>
        <fullName evidence="6">S-protein homolog</fullName>
    </recommendedName>
</protein>
<reference evidence="7 8" key="1">
    <citation type="journal article" date="2019" name="G3 (Bethesda)">
        <title>Sequencing of a Wild Apple (Malus baccata) Genome Unravels the Differences Between Cultivated and Wild Apple Species Regarding Disease Resistance and Cold Tolerance.</title>
        <authorList>
            <person name="Chen X."/>
        </authorList>
    </citation>
    <scope>NUCLEOTIDE SEQUENCE [LARGE SCALE GENOMIC DNA]</scope>
    <source>
        <strain evidence="8">cv. Shandingzi</strain>
        <tissue evidence="7">Leaves</tissue>
    </source>
</reference>
<keyword evidence="4 6" id="KW-0964">Secreted</keyword>
<sequence length="138" mass="16094">MAKVSVALLTILSLLSLLSKCSLAFDTGETRVVNITNNLGPGIVLTLQCQSKDDDLGKHDLSFQSNFHWEFKSNSLFPNTLFYCKMWWQNVYGSFDVYKAQRDDNRCASKCWWRIKQTGAFSYDETKDRWDLVYIWQK</sequence>
<evidence type="ECO:0000256" key="3">
    <source>
        <dbReference type="ARBA" id="ARBA00022471"/>
    </source>
</evidence>
<dbReference type="InterPro" id="IPR010264">
    <property type="entry name" value="Self-incomp_S1"/>
</dbReference>
<dbReference type="Proteomes" id="UP000315295">
    <property type="component" value="Unassembled WGS sequence"/>
</dbReference>
<evidence type="ECO:0000256" key="2">
    <source>
        <dbReference type="ARBA" id="ARBA00005581"/>
    </source>
</evidence>
<dbReference type="AlphaFoldDB" id="A0A540KNC8"/>
<evidence type="ECO:0000256" key="4">
    <source>
        <dbReference type="ARBA" id="ARBA00022525"/>
    </source>
</evidence>
<comment type="subcellular location">
    <subcellularLocation>
        <location evidence="1 6">Secreted</location>
    </subcellularLocation>
</comment>
<keyword evidence="3 6" id="KW-0713">Self-incompatibility</keyword>
<dbReference type="PANTHER" id="PTHR31232:SF133">
    <property type="entry name" value="S-PROTEIN HOMOLOG"/>
    <property type="match status" value="1"/>
</dbReference>
<dbReference type="GO" id="GO:0005576">
    <property type="term" value="C:extracellular region"/>
    <property type="evidence" value="ECO:0007669"/>
    <property type="project" value="UniProtKB-SubCell"/>
</dbReference>
<evidence type="ECO:0000256" key="6">
    <source>
        <dbReference type="RuleBase" id="RU367044"/>
    </source>
</evidence>
<dbReference type="EMBL" id="VIEB01001076">
    <property type="protein sequence ID" value="TQD75728.1"/>
    <property type="molecule type" value="Genomic_DNA"/>
</dbReference>
<organism evidence="7 8">
    <name type="scientific">Malus baccata</name>
    <name type="common">Siberian crab apple</name>
    <name type="synonym">Pyrus baccata</name>
    <dbReference type="NCBI Taxonomy" id="106549"/>
    <lineage>
        <taxon>Eukaryota</taxon>
        <taxon>Viridiplantae</taxon>
        <taxon>Streptophyta</taxon>
        <taxon>Embryophyta</taxon>
        <taxon>Tracheophyta</taxon>
        <taxon>Spermatophyta</taxon>
        <taxon>Magnoliopsida</taxon>
        <taxon>eudicotyledons</taxon>
        <taxon>Gunneridae</taxon>
        <taxon>Pentapetalae</taxon>
        <taxon>rosids</taxon>
        <taxon>fabids</taxon>
        <taxon>Rosales</taxon>
        <taxon>Rosaceae</taxon>
        <taxon>Amygdaloideae</taxon>
        <taxon>Maleae</taxon>
        <taxon>Malus</taxon>
    </lineage>
</organism>
<evidence type="ECO:0000313" key="8">
    <source>
        <dbReference type="Proteomes" id="UP000315295"/>
    </source>
</evidence>
<proteinExistence type="inferred from homology"/>
<dbReference type="Pfam" id="PF05938">
    <property type="entry name" value="Self-incomp_S1"/>
    <property type="match status" value="1"/>
</dbReference>
<name>A0A540KNC8_MALBA</name>
<accession>A0A540KNC8</accession>
<feature type="chain" id="PRO_5025092952" description="S-protein homolog" evidence="6">
    <location>
        <begin position="25"/>
        <end position="138"/>
    </location>
</feature>
<gene>
    <name evidence="7" type="ORF">C1H46_038752</name>
</gene>
<evidence type="ECO:0000256" key="5">
    <source>
        <dbReference type="ARBA" id="ARBA00022729"/>
    </source>
</evidence>
<comment type="similarity">
    <text evidence="2 6">Belongs to the plant self-incompatibility (S1) protein family.</text>
</comment>
<feature type="signal peptide" evidence="6">
    <location>
        <begin position="1"/>
        <end position="24"/>
    </location>
</feature>
<keyword evidence="8" id="KW-1185">Reference proteome</keyword>
<dbReference type="PANTHER" id="PTHR31232">
    <property type="match status" value="1"/>
</dbReference>
<evidence type="ECO:0000313" key="7">
    <source>
        <dbReference type="EMBL" id="TQD75728.1"/>
    </source>
</evidence>
<dbReference type="GO" id="GO:0060320">
    <property type="term" value="P:rejection of self pollen"/>
    <property type="evidence" value="ECO:0007669"/>
    <property type="project" value="UniProtKB-KW"/>
</dbReference>
<keyword evidence="5 6" id="KW-0732">Signal</keyword>